<gene>
    <name evidence="2" type="ORF">SEMRO_44_G026640.1</name>
</gene>
<feature type="compositionally biased region" description="Low complexity" evidence="1">
    <location>
        <begin position="66"/>
        <end position="84"/>
    </location>
</feature>
<feature type="compositionally biased region" description="Low complexity" evidence="1">
    <location>
        <begin position="1"/>
        <end position="12"/>
    </location>
</feature>
<evidence type="ECO:0000256" key="1">
    <source>
        <dbReference type="SAM" id="MobiDB-lite"/>
    </source>
</evidence>
<sequence>MPTSSPTKTPTGGPTPSPTTSPSVTPSKAPTGGPTPAPSVSPSESPSSPPTEWPTDSPSAGPSSVPTAWPTDAPSASPTSGPASDRSGPTPTDSWRQFKKTPAPTGTPTASAAPTVCEDGVIAVTEHSYDSSLGSTADNIPITVVSIEKESTVTFTVDQSFYNGEVPVLAILHFTDSSYACETRAPASPYSDGDTKVQYTASCRGSETTTVAVYVGDTADGSVLSSEDDATAHIACRAALAQANSQAASQLGEWFYDVPCTDPCSDDGNFNPAPPKEFEPTASPTGEKNCVEVEPQAVWQSCEYETLVEHVTGNSTHAVFNIIQTFTESSVEWMAVYYSEYGEDSCSKVLSPVNTGSAVEQITAD</sequence>
<name>A0A9N8DBE0_9STRA</name>
<keyword evidence="3" id="KW-1185">Reference proteome</keyword>
<protein>
    <submittedName>
        <fullName evidence="2">AvrBs3 and PthA family of transcription activator-like effector proteins</fullName>
    </submittedName>
</protein>
<evidence type="ECO:0000313" key="3">
    <source>
        <dbReference type="Proteomes" id="UP001153069"/>
    </source>
</evidence>
<dbReference type="EMBL" id="CAICTM010000044">
    <property type="protein sequence ID" value="CAB9498741.1"/>
    <property type="molecule type" value="Genomic_DNA"/>
</dbReference>
<feature type="region of interest" description="Disordered" evidence="1">
    <location>
        <begin position="1"/>
        <end position="113"/>
    </location>
</feature>
<proteinExistence type="predicted"/>
<reference evidence="2" key="1">
    <citation type="submission" date="2020-06" db="EMBL/GenBank/DDBJ databases">
        <authorList>
            <consortium name="Plant Systems Biology data submission"/>
        </authorList>
    </citation>
    <scope>NUCLEOTIDE SEQUENCE</scope>
    <source>
        <strain evidence="2">D6</strain>
    </source>
</reference>
<feature type="compositionally biased region" description="Low complexity" evidence="1">
    <location>
        <begin position="101"/>
        <end position="113"/>
    </location>
</feature>
<organism evidence="2 3">
    <name type="scientific">Seminavis robusta</name>
    <dbReference type="NCBI Taxonomy" id="568900"/>
    <lineage>
        <taxon>Eukaryota</taxon>
        <taxon>Sar</taxon>
        <taxon>Stramenopiles</taxon>
        <taxon>Ochrophyta</taxon>
        <taxon>Bacillariophyta</taxon>
        <taxon>Bacillariophyceae</taxon>
        <taxon>Bacillariophycidae</taxon>
        <taxon>Naviculales</taxon>
        <taxon>Naviculaceae</taxon>
        <taxon>Seminavis</taxon>
    </lineage>
</organism>
<accession>A0A9N8DBE0</accession>
<dbReference type="Proteomes" id="UP001153069">
    <property type="component" value="Unassembled WGS sequence"/>
</dbReference>
<comment type="caution">
    <text evidence="2">The sequence shown here is derived from an EMBL/GenBank/DDBJ whole genome shotgun (WGS) entry which is preliminary data.</text>
</comment>
<feature type="compositionally biased region" description="Low complexity" evidence="1">
    <location>
        <begin position="20"/>
        <end position="31"/>
    </location>
</feature>
<evidence type="ECO:0000313" key="2">
    <source>
        <dbReference type="EMBL" id="CAB9498741.1"/>
    </source>
</evidence>
<dbReference type="AlphaFoldDB" id="A0A9N8DBE0"/>